<dbReference type="PROSITE" id="PS50109">
    <property type="entry name" value="HIS_KIN"/>
    <property type="match status" value="1"/>
</dbReference>
<evidence type="ECO:0000256" key="8">
    <source>
        <dbReference type="ARBA" id="ARBA00022679"/>
    </source>
</evidence>
<keyword evidence="15" id="KW-0904">Protein phosphatase</keyword>
<evidence type="ECO:0000259" key="25">
    <source>
        <dbReference type="PROSITE" id="PS50885"/>
    </source>
</evidence>
<dbReference type="CDD" id="cd00075">
    <property type="entry name" value="HATPase"/>
    <property type="match status" value="1"/>
</dbReference>
<keyword evidence="9 23" id="KW-0812">Transmembrane</keyword>
<dbReference type="InterPro" id="IPR003661">
    <property type="entry name" value="HisK_dim/P_dom"/>
</dbReference>
<evidence type="ECO:0000256" key="2">
    <source>
        <dbReference type="ARBA" id="ARBA00001936"/>
    </source>
</evidence>
<dbReference type="EC" id="2.7.13.3" evidence="5"/>
<keyword evidence="17" id="KW-0902">Two-component regulatory system</keyword>
<protein>
    <recommendedName>
        <fullName evidence="21">Signal transduction histidine-protein kinase/phosphatase MprB</fullName>
        <ecNumber evidence="5">2.7.13.3</ecNumber>
    </recommendedName>
    <alternativeName>
        <fullName evidence="22">Mycobacterial persistence regulator B</fullName>
    </alternativeName>
</protein>
<comment type="subcellular location">
    <subcellularLocation>
        <location evidence="4">Cell membrane</location>
        <topology evidence="4">Multi-pass membrane protein</topology>
    </subcellularLocation>
</comment>
<evidence type="ECO:0000256" key="5">
    <source>
        <dbReference type="ARBA" id="ARBA00012438"/>
    </source>
</evidence>
<evidence type="ECO:0000259" key="24">
    <source>
        <dbReference type="PROSITE" id="PS50109"/>
    </source>
</evidence>
<keyword evidence="8" id="KW-0808">Transferase</keyword>
<dbReference type="GO" id="GO:0005524">
    <property type="term" value="F:ATP binding"/>
    <property type="evidence" value="ECO:0007669"/>
    <property type="project" value="UniProtKB-KW"/>
</dbReference>
<dbReference type="CDD" id="cd00082">
    <property type="entry name" value="HisKA"/>
    <property type="match status" value="1"/>
</dbReference>
<feature type="domain" description="HAMP" evidence="25">
    <location>
        <begin position="147"/>
        <end position="199"/>
    </location>
</feature>
<dbReference type="InterPro" id="IPR036097">
    <property type="entry name" value="HisK_dim/P_sf"/>
</dbReference>
<sequence length="423" mass="45189">MRRRLLLSTLAVAVVALLLLGIPLAYAAHKLVYEEAGRSLDREASSIAGGVGYSLEARQPVTPAVLAREYPGRHVSITLPDGRTLTAGPQRRGRVLAATAVHGRVRVRVSRPEAQVRDAALRLLLLVGSLALLGVAVTVGLAMVQARRLTLPLVDLAETADRLGSGNARPRPRRYGIPEVDRVAEVLDRSAVRITDLLVASREFAADASHQLRTPLTALSMRLEEMIEAADYPDVVREEGAAAVAQAERLVAVVEQLLARARHDRTGGAVPSPIDEIIAQQVEEWRPSFRKAGRDVRIIGEQGLVGMTHPEGLSQIVATLLENSLTHGAGTVTIHTKPGASSVVLEVGDEGEGIPSELEPRIFERSVSGGRGTGLGLYLARSLAVVDGGRLELIQSRPAVFGVFLRQAAEVRLAAERVVMGPA</sequence>
<evidence type="ECO:0000256" key="10">
    <source>
        <dbReference type="ARBA" id="ARBA00022741"/>
    </source>
</evidence>
<organism evidence="26 27">
    <name type="scientific">Actinomadura mexicana</name>
    <dbReference type="NCBI Taxonomy" id="134959"/>
    <lineage>
        <taxon>Bacteria</taxon>
        <taxon>Bacillati</taxon>
        <taxon>Actinomycetota</taxon>
        <taxon>Actinomycetes</taxon>
        <taxon>Streptosporangiales</taxon>
        <taxon>Thermomonosporaceae</taxon>
        <taxon>Actinomadura</taxon>
    </lineage>
</organism>
<evidence type="ECO:0000256" key="7">
    <source>
        <dbReference type="ARBA" id="ARBA00022553"/>
    </source>
</evidence>
<dbReference type="InterPro" id="IPR040868">
    <property type="entry name" value="DraK_HK_N"/>
</dbReference>
<dbReference type="PANTHER" id="PTHR44936">
    <property type="entry name" value="SENSOR PROTEIN CREC"/>
    <property type="match status" value="1"/>
</dbReference>
<dbReference type="GO" id="GO:0000155">
    <property type="term" value="F:phosphorelay sensor kinase activity"/>
    <property type="evidence" value="ECO:0007669"/>
    <property type="project" value="InterPro"/>
</dbReference>
<dbReference type="InterPro" id="IPR004358">
    <property type="entry name" value="Sig_transdc_His_kin-like_C"/>
</dbReference>
<accession>A0A239C4U5</accession>
<proteinExistence type="predicted"/>
<keyword evidence="23" id="KW-0472">Membrane</keyword>
<keyword evidence="13" id="KW-0067">ATP-binding</keyword>
<dbReference type="Pfam" id="PF02518">
    <property type="entry name" value="HATPase_c"/>
    <property type="match status" value="1"/>
</dbReference>
<evidence type="ECO:0000256" key="1">
    <source>
        <dbReference type="ARBA" id="ARBA00000085"/>
    </source>
</evidence>
<dbReference type="Gene3D" id="1.10.287.130">
    <property type="match status" value="1"/>
</dbReference>
<keyword evidence="11 26" id="KW-0418">Kinase</keyword>
<keyword evidence="20" id="KW-0464">Manganese</keyword>
<dbReference type="InterPro" id="IPR005467">
    <property type="entry name" value="His_kinase_dom"/>
</dbReference>
<dbReference type="InterPro" id="IPR050980">
    <property type="entry name" value="2C_sensor_his_kinase"/>
</dbReference>
<evidence type="ECO:0000313" key="26">
    <source>
        <dbReference type="EMBL" id="SNS15130.1"/>
    </source>
</evidence>
<dbReference type="InterPro" id="IPR036890">
    <property type="entry name" value="HATPase_C_sf"/>
</dbReference>
<evidence type="ECO:0000256" key="20">
    <source>
        <dbReference type="ARBA" id="ARBA00023211"/>
    </source>
</evidence>
<dbReference type="SMART" id="SM00387">
    <property type="entry name" value="HATPase_c"/>
    <property type="match status" value="1"/>
</dbReference>
<gene>
    <name evidence="26" type="ORF">SAMN06265355_1127</name>
</gene>
<dbReference type="Gene3D" id="6.10.340.10">
    <property type="match status" value="1"/>
</dbReference>
<dbReference type="PROSITE" id="PS50885">
    <property type="entry name" value="HAMP"/>
    <property type="match status" value="1"/>
</dbReference>
<evidence type="ECO:0000256" key="12">
    <source>
        <dbReference type="ARBA" id="ARBA00022801"/>
    </source>
</evidence>
<keyword evidence="6" id="KW-1003">Cell membrane</keyword>
<keyword evidence="27" id="KW-1185">Reference proteome</keyword>
<evidence type="ECO:0000256" key="21">
    <source>
        <dbReference type="ARBA" id="ARBA00040454"/>
    </source>
</evidence>
<evidence type="ECO:0000256" key="17">
    <source>
        <dbReference type="ARBA" id="ARBA00023012"/>
    </source>
</evidence>
<dbReference type="GO" id="GO:0005886">
    <property type="term" value="C:plasma membrane"/>
    <property type="evidence" value="ECO:0007669"/>
    <property type="project" value="UniProtKB-SubCell"/>
</dbReference>
<dbReference type="SMART" id="SM00388">
    <property type="entry name" value="HisKA"/>
    <property type="match status" value="1"/>
</dbReference>
<comment type="cofactor">
    <cofactor evidence="2">
        <name>Mn(2+)</name>
        <dbReference type="ChEBI" id="CHEBI:29035"/>
    </cofactor>
</comment>
<comment type="cofactor">
    <cofactor evidence="3">
        <name>Mg(2+)</name>
        <dbReference type="ChEBI" id="CHEBI:18420"/>
    </cofactor>
</comment>
<dbReference type="SUPFAM" id="SSF47384">
    <property type="entry name" value="Homodimeric domain of signal transducing histidine kinase"/>
    <property type="match status" value="1"/>
</dbReference>
<evidence type="ECO:0000256" key="18">
    <source>
        <dbReference type="ARBA" id="ARBA00023016"/>
    </source>
</evidence>
<dbReference type="PANTHER" id="PTHR44936:SF9">
    <property type="entry name" value="SENSOR PROTEIN CREC"/>
    <property type="match status" value="1"/>
</dbReference>
<keyword evidence="14" id="KW-0460">Magnesium</keyword>
<keyword evidence="12" id="KW-0378">Hydrolase</keyword>
<evidence type="ECO:0000313" key="27">
    <source>
        <dbReference type="Proteomes" id="UP000198420"/>
    </source>
</evidence>
<evidence type="ECO:0000256" key="23">
    <source>
        <dbReference type="SAM" id="Phobius"/>
    </source>
</evidence>
<dbReference type="RefSeq" id="WP_089314784.1">
    <property type="nucleotide sequence ID" value="NZ_FZNP01000012.1"/>
</dbReference>
<dbReference type="AlphaFoldDB" id="A0A239C4U5"/>
<dbReference type="InterPro" id="IPR003594">
    <property type="entry name" value="HATPase_dom"/>
</dbReference>
<dbReference type="Pfam" id="PF18092">
    <property type="entry name" value="DraK_HK_N"/>
    <property type="match status" value="1"/>
</dbReference>
<evidence type="ECO:0000256" key="15">
    <source>
        <dbReference type="ARBA" id="ARBA00022912"/>
    </source>
</evidence>
<evidence type="ECO:0000256" key="14">
    <source>
        <dbReference type="ARBA" id="ARBA00022842"/>
    </source>
</evidence>
<keyword evidence="10" id="KW-0547">Nucleotide-binding</keyword>
<feature type="domain" description="Histidine kinase" evidence="24">
    <location>
        <begin position="207"/>
        <end position="409"/>
    </location>
</feature>
<dbReference type="OrthoDB" id="5499837at2"/>
<dbReference type="Proteomes" id="UP000198420">
    <property type="component" value="Unassembled WGS sequence"/>
</dbReference>
<evidence type="ECO:0000256" key="6">
    <source>
        <dbReference type="ARBA" id="ARBA00022475"/>
    </source>
</evidence>
<name>A0A239C4U5_9ACTN</name>
<evidence type="ECO:0000256" key="22">
    <source>
        <dbReference type="ARBA" id="ARBA00041776"/>
    </source>
</evidence>
<dbReference type="Gene3D" id="3.30.565.10">
    <property type="entry name" value="Histidine kinase-like ATPase, C-terminal domain"/>
    <property type="match status" value="1"/>
</dbReference>
<comment type="catalytic activity">
    <reaction evidence="1">
        <text>ATP + protein L-histidine = ADP + protein N-phospho-L-histidine.</text>
        <dbReference type="EC" id="2.7.13.3"/>
    </reaction>
</comment>
<evidence type="ECO:0000256" key="11">
    <source>
        <dbReference type="ARBA" id="ARBA00022777"/>
    </source>
</evidence>
<reference evidence="27" key="1">
    <citation type="submission" date="2017-06" db="EMBL/GenBank/DDBJ databases">
        <authorList>
            <person name="Varghese N."/>
            <person name="Submissions S."/>
        </authorList>
    </citation>
    <scope>NUCLEOTIDE SEQUENCE [LARGE SCALE GENOMIC DNA]</scope>
    <source>
        <strain evidence="27">DSM 44485</strain>
    </source>
</reference>
<dbReference type="InterPro" id="IPR003660">
    <property type="entry name" value="HAMP_dom"/>
</dbReference>
<dbReference type="Pfam" id="PF00512">
    <property type="entry name" value="HisKA"/>
    <property type="match status" value="1"/>
</dbReference>
<evidence type="ECO:0000256" key="16">
    <source>
        <dbReference type="ARBA" id="ARBA00022989"/>
    </source>
</evidence>
<keyword evidence="7" id="KW-0597">Phosphoprotein</keyword>
<keyword evidence="19" id="KW-0843">Virulence</keyword>
<evidence type="ECO:0000256" key="4">
    <source>
        <dbReference type="ARBA" id="ARBA00004651"/>
    </source>
</evidence>
<evidence type="ECO:0000256" key="19">
    <source>
        <dbReference type="ARBA" id="ARBA00023026"/>
    </source>
</evidence>
<dbReference type="SUPFAM" id="SSF55874">
    <property type="entry name" value="ATPase domain of HSP90 chaperone/DNA topoisomerase II/histidine kinase"/>
    <property type="match status" value="1"/>
</dbReference>
<dbReference type="EMBL" id="FZNP01000012">
    <property type="protein sequence ID" value="SNS15130.1"/>
    <property type="molecule type" value="Genomic_DNA"/>
</dbReference>
<evidence type="ECO:0000256" key="3">
    <source>
        <dbReference type="ARBA" id="ARBA00001946"/>
    </source>
</evidence>
<keyword evidence="18" id="KW-0346">Stress response</keyword>
<keyword evidence="16 23" id="KW-1133">Transmembrane helix</keyword>
<evidence type="ECO:0000256" key="9">
    <source>
        <dbReference type="ARBA" id="ARBA00022692"/>
    </source>
</evidence>
<evidence type="ECO:0000256" key="13">
    <source>
        <dbReference type="ARBA" id="ARBA00022840"/>
    </source>
</evidence>
<dbReference type="PRINTS" id="PR00344">
    <property type="entry name" value="BCTRLSENSOR"/>
</dbReference>
<feature type="transmembrane region" description="Helical" evidence="23">
    <location>
        <begin position="119"/>
        <end position="144"/>
    </location>
</feature>
<dbReference type="GO" id="GO:0004721">
    <property type="term" value="F:phosphoprotein phosphatase activity"/>
    <property type="evidence" value="ECO:0007669"/>
    <property type="project" value="UniProtKB-KW"/>
</dbReference>